<dbReference type="EMBL" id="CP101185">
    <property type="protein sequence ID" value="UYV96999.1"/>
    <property type="molecule type" value="Genomic_DNA"/>
</dbReference>
<protein>
    <recommendedName>
        <fullName evidence="3">Lipoprotein</fullName>
    </recommendedName>
</protein>
<reference evidence="1" key="1">
    <citation type="submission" date="2022-07" db="EMBL/GenBank/DDBJ databases">
        <authorList>
            <person name="Wu T."/>
        </authorList>
    </citation>
    <scope>NUCLEOTIDE SEQUENCE</scope>
    <source>
        <strain evidence="1">SD-1</strain>
    </source>
</reference>
<sequence>MLLTFALLVGVVSSCSESPSTQALEGPMKDASAAARTTAMAVELRLKGHTTAAAGSTAADDMLKQVDSATKDVQGTSASNGDDQDLRDDVLAAFATISRALIHARDALAAPQGGPEEGRIGSDPSHLMPVLDELHRASDQLDALMTKAGIQ</sequence>
<dbReference type="AlphaFoldDB" id="A0AAX3EIR5"/>
<accession>A0AAX3EIR5</accession>
<evidence type="ECO:0000313" key="1">
    <source>
        <dbReference type="EMBL" id="UYV96999.1"/>
    </source>
</evidence>
<proteinExistence type="predicted"/>
<dbReference type="GeneID" id="79883603"/>
<evidence type="ECO:0008006" key="3">
    <source>
        <dbReference type="Google" id="ProtNLM"/>
    </source>
</evidence>
<gene>
    <name evidence="1" type="ORF">NL394_18455</name>
</gene>
<evidence type="ECO:0000313" key="2">
    <source>
        <dbReference type="Proteomes" id="UP001163293"/>
    </source>
</evidence>
<keyword evidence="2" id="KW-1185">Reference proteome</keyword>
<name>A0AAX3EIR5_PAEUR</name>
<organism evidence="1 2">
    <name type="scientific">Paenarthrobacter ureafaciens</name>
    <dbReference type="NCBI Taxonomy" id="37931"/>
    <lineage>
        <taxon>Bacteria</taxon>
        <taxon>Bacillati</taxon>
        <taxon>Actinomycetota</taxon>
        <taxon>Actinomycetes</taxon>
        <taxon>Micrococcales</taxon>
        <taxon>Micrococcaceae</taxon>
        <taxon>Paenarthrobacter</taxon>
    </lineage>
</organism>
<dbReference type="Proteomes" id="UP001163293">
    <property type="component" value="Chromosome"/>
</dbReference>
<dbReference type="RefSeq" id="WP_139126872.1">
    <property type="nucleotide sequence ID" value="NZ_BDMH01000021.1"/>
</dbReference>